<dbReference type="GO" id="GO:0016760">
    <property type="term" value="F:cellulose synthase (UDP-forming) activity"/>
    <property type="evidence" value="ECO:0007669"/>
    <property type="project" value="InterPro"/>
</dbReference>
<evidence type="ECO:0000256" key="5">
    <source>
        <dbReference type="ARBA" id="ARBA00022989"/>
    </source>
</evidence>
<evidence type="ECO:0000256" key="6">
    <source>
        <dbReference type="ARBA" id="ARBA00023136"/>
    </source>
</evidence>
<evidence type="ECO:0000313" key="8">
    <source>
        <dbReference type="Proteomes" id="UP001419268"/>
    </source>
</evidence>
<comment type="subcellular location">
    <subcellularLocation>
        <location evidence="1">Endomembrane system</location>
    </subcellularLocation>
</comment>
<dbReference type="InterPro" id="IPR005150">
    <property type="entry name" value="Cellulose_synth"/>
</dbReference>
<keyword evidence="5" id="KW-1133">Transmembrane helix</keyword>
<gene>
    <name evidence="7" type="ORF">Scep_027563</name>
</gene>
<keyword evidence="2" id="KW-0328">Glycosyltransferase</keyword>
<protein>
    <submittedName>
        <fullName evidence="7">Uncharacterized protein</fullName>
    </submittedName>
</protein>
<comment type="caution">
    <text evidence="7">The sequence shown here is derived from an EMBL/GenBank/DDBJ whole genome shotgun (WGS) entry which is preliminary data.</text>
</comment>
<dbReference type="GO" id="GO:0012505">
    <property type="term" value="C:endomembrane system"/>
    <property type="evidence" value="ECO:0007669"/>
    <property type="project" value="UniProtKB-SubCell"/>
</dbReference>
<reference evidence="7 8" key="1">
    <citation type="submission" date="2024-01" db="EMBL/GenBank/DDBJ databases">
        <title>Genome assemblies of Stephania.</title>
        <authorList>
            <person name="Yang L."/>
        </authorList>
    </citation>
    <scope>NUCLEOTIDE SEQUENCE [LARGE SCALE GENOMIC DNA]</scope>
    <source>
        <strain evidence="7">JXDWG</strain>
        <tissue evidence="7">Leaf</tissue>
    </source>
</reference>
<name>A0AAP0E8C8_9MAGN</name>
<dbReference type="Proteomes" id="UP001419268">
    <property type="component" value="Unassembled WGS sequence"/>
</dbReference>
<keyword evidence="6" id="KW-0472">Membrane</keyword>
<accession>A0AAP0E8C8</accession>
<keyword evidence="8" id="KW-1185">Reference proteome</keyword>
<keyword evidence="4" id="KW-0812">Transmembrane</keyword>
<evidence type="ECO:0000256" key="4">
    <source>
        <dbReference type="ARBA" id="ARBA00022692"/>
    </source>
</evidence>
<dbReference type="Pfam" id="PF03552">
    <property type="entry name" value="Cellulose_synt"/>
    <property type="match status" value="1"/>
</dbReference>
<organism evidence="7 8">
    <name type="scientific">Stephania cephalantha</name>
    <dbReference type="NCBI Taxonomy" id="152367"/>
    <lineage>
        <taxon>Eukaryota</taxon>
        <taxon>Viridiplantae</taxon>
        <taxon>Streptophyta</taxon>
        <taxon>Embryophyta</taxon>
        <taxon>Tracheophyta</taxon>
        <taxon>Spermatophyta</taxon>
        <taxon>Magnoliopsida</taxon>
        <taxon>Ranunculales</taxon>
        <taxon>Menispermaceae</taxon>
        <taxon>Menispermoideae</taxon>
        <taxon>Cissampelideae</taxon>
        <taxon>Stephania</taxon>
    </lineage>
</organism>
<proteinExistence type="predicted"/>
<evidence type="ECO:0000256" key="1">
    <source>
        <dbReference type="ARBA" id="ARBA00004308"/>
    </source>
</evidence>
<evidence type="ECO:0000256" key="2">
    <source>
        <dbReference type="ARBA" id="ARBA00022676"/>
    </source>
</evidence>
<evidence type="ECO:0000313" key="7">
    <source>
        <dbReference type="EMBL" id="KAK9088481.1"/>
    </source>
</evidence>
<dbReference type="GO" id="GO:0030244">
    <property type="term" value="P:cellulose biosynthetic process"/>
    <property type="evidence" value="ECO:0007669"/>
    <property type="project" value="InterPro"/>
</dbReference>
<dbReference type="GO" id="GO:0016020">
    <property type="term" value="C:membrane"/>
    <property type="evidence" value="ECO:0007669"/>
    <property type="project" value="InterPro"/>
</dbReference>
<dbReference type="AlphaFoldDB" id="A0AAP0E8C8"/>
<evidence type="ECO:0000256" key="3">
    <source>
        <dbReference type="ARBA" id="ARBA00022679"/>
    </source>
</evidence>
<dbReference type="EMBL" id="JBBNAG010000012">
    <property type="protein sequence ID" value="KAK9088481.1"/>
    <property type="molecule type" value="Genomic_DNA"/>
</dbReference>
<keyword evidence="3" id="KW-0808">Transferase</keyword>
<sequence length="49" mass="5670">MSSKAFASIDTNFTITSKAFDQDGDFAELYMFKWTTCQLLFFVDRKICS</sequence>